<keyword evidence="2" id="KW-1185">Reference proteome</keyword>
<dbReference type="EMBL" id="RAPY01000001">
    <property type="protein sequence ID" value="RKE56001.1"/>
    <property type="molecule type" value="Genomic_DNA"/>
</dbReference>
<organism evidence="1 2">
    <name type="scientific">Sphingobacterium detergens</name>
    <dbReference type="NCBI Taxonomy" id="1145106"/>
    <lineage>
        <taxon>Bacteria</taxon>
        <taxon>Pseudomonadati</taxon>
        <taxon>Bacteroidota</taxon>
        <taxon>Sphingobacteriia</taxon>
        <taxon>Sphingobacteriales</taxon>
        <taxon>Sphingobacteriaceae</taxon>
        <taxon>Sphingobacterium</taxon>
    </lineage>
</organism>
<protein>
    <submittedName>
        <fullName evidence="1">Uncharacterized protein</fullName>
    </submittedName>
</protein>
<dbReference type="Pfam" id="PF11306">
    <property type="entry name" value="DUF3108"/>
    <property type="match status" value="1"/>
</dbReference>
<dbReference type="InterPro" id="IPR021457">
    <property type="entry name" value="DUF3108"/>
</dbReference>
<evidence type="ECO:0000313" key="2">
    <source>
        <dbReference type="Proteomes" id="UP000286246"/>
    </source>
</evidence>
<accession>A0A420BGY9</accession>
<dbReference type="AlphaFoldDB" id="A0A420BGY9"/>
<evidence type="ECO:0000313" key="1">
    <source>
        <dbReference type="EMBL" id="RKE56001.1"/>
    </source>
</evidence>
<reference evidence="1 2" key="1">
    <citation type="submission" date="2018-09" db="EMBL/GenBank/DDBJ databases">
        <title>Genomic Encyclopedia of Type Strains, Phase III (KMG-III): the genomes of soil and plant-associated and newly described type strains.</title>
        <authorList>
            <person name="Whitman W."/>
        </authorList>
    </citation>
    <scope>NUCLEOTIDE SEQUENCE [LARGE SCALE GENOMIC DNA]</scope>
    <source>
        <strain evidence="1 2">CECT 7938</strain>
    </source>
</reference>
<sequence>MNAQKIVKASSKIYILKNRNMKFILLALMTITSLTSNAQNLLIPSKKSFEKKWIRNTTYQMVWYTIRDTTEYEIAKVNTQIVKDKSKLTVVTRVVMKNMKTDWVDSTVANLKTLKPIRHSSYNMQRDIVLNFGEVVTGFYNDKTKKTISSVSDTTRNEYFDSNLYPILIGWLPLRNNYKQDISIYNYNPAGKTGMLKAYLKNVTSSSYQTEKNGIRNVWVVTVSDEIGNGVVTYYFDRVDRKLWKYEIDVNGSKMIIKLIE</sequence>
<comment type="caution">
    <text evidence="1">The sequence shown here is derived from an EMBL/GenBank/DDBJ whole genome shotgun (WGS) entry which is preliminary data.</text>
</comment>
<dbReference type="Proteomes" id="UP000286246">
    <property type="component" value="Unassembled WGS sequence"/>
</dbReference>
<name>A0A420BGY9_SPHD1</name>
<proteinExistence type="predicted"/>
<gene>
    <name evidence="1" type="ORF">DFQ12_0853</name>
</gene>
<dbReference type="RefSeq" id="WP_208642430.1">
    <property type="nucleotide sequence ID" value="NZ_RAPY01000001.1"/>
</dbReference>